<dbReference type="PANTHER" id="PTHR11893">
    <property type="entry name" value="INNEXIN"/>
    <property type="match status" value="1"/>
</dbReference>
<dbReference type="EMBL" id="OU893341">
    <property type="protein sequence ID" value="CAG9783345.1"/>
    <property type="molecule type" value="Genomic_DNA"/>
</dbReference>
<evidence type="ECO:0000313" key="15">
    <source>
        <dbReference type="Proteomes" id="UP001153714"/>
    </source>
</evidence>
<keyword evidence="3" id="KW-0813">Transport</keyword>
<evidence type="ECO:0000256" key="13">
    <source>
        <dbReference type="SAM" id="MobiDB-lite"/>
    </source>
</evidence>
<accession>A0A9N9QU44</accession>
<dbReference type="InterPro" id="IPR013083">
    <property type="entry name" value="Znf_RING/FYVE/PHD"/>
</dbReference>
<feature type="region of interest" description="Disordered" evidence="13">
    <location>
        <begin position="83"/>
        <end position="141"/>
    </location>
</feature>
<evidence type="ECO:0008006" key="16">
    <source>
        <dbReference type="Google" id="ProtNLM"/>
    </source>
</evidence>
<keyword evidence="11" id="KW-0407">Ion channel</keyword>
<dbReference type="InterPro" id="IPR011011">
    <property type="entry name" value="Znf_FYVE_PHD"/>
</dbReference>
<dbReference type="AlphaFoldDB" id="A0A9N9QU44"/>
<feature type="compositionally biased region" description="Polar residues" evidence="13">
    <location>
        <begin position="112"/>
        <end position="126"/>
    </location>
</feature>
<dbReference type="InterPro" id="IPR000990">
    <property type="entry name" value="Innexin"/>
</dbReference>
<keyword evidence="15" id="KW-1185">Reference proteome</keyword>
<evidence type="ECO:0000256" key="6">
    <source>
        <dbReference type="ARBA" id="ARBA00022868"/>
    </source>
</evidence>
<keyword evidence="5" id="KW-0812">Transmembrane</keyword>
<keyword evidence="10" id="KW-0472">Membrane</keyword>
<keyword evidence="12" id="KW-0175">Coiled coil</keyword>
<dbReference type="Proteomes" id="UP001153714">
    <property type="component" value="Chromosome 10"/>
</dbReference>
<dbReference type="SUPFAM" id="SSF57903">
    <property type="entry name" value="FYVE/PHD zinc finger"/>
    <property type="match status" value="1"/>
</dbReference>
<protein>
    <recommendedName>
        <fullName evidence="16">PHD-type domain-containing protein</fullName>
    </recommendedName>
</protein>
<feature type="coiled-coil region" evidence="12">
    <location>
        <begin position="172"/>
        <end position="199"/>
    </location>
</feature>
<evidence type="ECO:0000256" key="8">
    <source>
        <dbReference type="ARBA" id="ARBA00022989"/>
    </source>
</evidence>
<keyword evidence="9" id="KW-0406">Ion transport</keyword>
<evidence type="ECO:0000313" key="14">
    <source>
        <dbReference type="EMBL" id="CAG9783345.1"/>
    </source>
</evidence>
<gene>
    <name evidence="14" type="ORF">DIATSA_LOCUS1525</name>
</gene>
<evidence type="ECO:0000256" key="1">
    <source>
        <dbReference type="ARBA" id="ARBA00004610"/>
    </source>
</evidence>
<dbReference type="GO" id="GO:0034220">
    <property type="term" value="P:monoatomic ion transmembrane transport"/>
    <property type="evidence" value="ECO:0007669"/>
    <property type="project" value="UniProtKB-KW"/>
</dbReference>
<dbReference type="Gene3D" id="3.30.70.1820">
    <property type="entry name" value="L1 transposable element, RRM domain"/>
    <property type="match status" value="1"/>
</dbReference>
<evidence type="ECO:0000256" key="4">
    <source>
        <dbReference type="ARBA" id="ARBA00022475"/>
    </source>
</evidence>
<keyword evidence="8" id="KW-1133">Transmembrane helix</keyword>
<dbReference type="GO" id="GO:0005886">
    <property type="term" value="C:plasma membrane"/>
    <property type="evidence" value="ECO:0007669"/>
    <property type="project" value="UniProtKB-SubCell"/>
</dbReference>
<reference evidence="14" key="2">
    <citation type="submission" date="2022-10" db="EMBL/GenBank/DDBJ databases">
        <authorList>
            <consortium name="ENA_rothamsted_submissions"/>
            <consortium name="culmorum"/>
            <person name="King R."/>
        </authorList>
    </citation>
    <scope>NUCLEOTIDE SEQUENCE</scope>
</reference>
<sequence length="462" mass="51413">MSPRQKCAGCTNTLPKRDYIQCVSCKSMYDLDCANVSKKLFELMERKDNWKCPLCVSKRPKTGNTNTPIRTATSEIETEQHSHLAARDNEGDQNVTIRNKTSRSTIAEKRQTVLTVQKPSHNSLITTEEKHNSPSTVTECSRSSVDSAIVTELKLYMGELFHAQTNSLREMITNLTETIKAQAIRIEKLEAKVLELEERKGMDVLDNKLKQLQLEIYDRDQTLLANDIEITGCPEMGNENCIALVRSIATKIGINIEEKDVVSARRVGPARPQAEISPSTRPRPIAIRLVCNATKDILLRAARVRRTLTTDGLQLPGPAKAIYINERLTGYNRMLFQKARALAQVNEISEKKLGRPSGEIQGVNPKIDSVAFRLHCGATTAALLAASAALTTRHLVGNPIDCIHTRDIPEDVLNTYCWIHSTFTVAGEAGAYPGVRGAGNSPRRYGKYYQWVAFTLFFQVSG</sequence>
<keyword evidence="4" id="KW-1003">Cell membrane</keyword>
<dbReference type="OrthoDB" id="7354447at2759"/>
<feature type="compositionally biased region" description="Polar residues" evidence="13">
    <location>
        <begin position="92"/>
        <end position="105"/>
    </location>
</feature>
<reference evidence="14" key="1">
    <citation type="submission" date="2021-12" db="EMBL/GenBank/DDBJ databases">
        <authorList>
            <person name="King R."/>
        </authorList>
    </citation>
    <scope>NUCLEOTIDE SEQUENCE</scope>
</reference>
<evidence type="ECO:0000256" key="9">
    <source>
        <dbReference type="ARBA" id="ARBA00023065"/>
    </source>
</evidence>
<proteinExistence type="predicted"/>
<name>A0A9N9QU44_9NEOP</name>
<dbReference type="GO" id="GO:0005921">
    <property type="term" value="C:gap junction"/>
    <property type="evidence" value="ECO:0007669"/>
    <property type="project" value="UniProtKB-SubCell"/>
</dbReference>
<evidence type="ECO:0000256" key="2">
    <source>
        <dbReference type="ARBA" id="ARBA00004651"/>
    </source>
</evidence>
<dbReference type="GO" id="GO:0005243">
    <property type="term" value="F:gap junction channel activity"/>
    <property type="evidence" value="ECO:0007669"/>
    <property type="project" value="TreeGrafter"/>
</dbReference>
<evidence type="ECO:0000256" key="3">
    <source>
        <dbReference type="ARBA" id="ARBA00022448"/>
    </source>
</evidence>
<comment type="subcellular location">
    <subcellularLocation>
        <location evidence="1">Cell junction</location>
        <location evidence="1">Gap junction</location>
    </subcellularLocation>
    <subcellularLocation>
        <location evidence="2">Cell membrane</location>
        <topology evidence="2">Multi-pass membrane protein</topology>
    </subcellularLocation>
</comment>
<keyword evidence="7" id="KW-0965">Cell junction</keyword>
<keyword evidence="6" id="KW-0303">Gap junction</keyword>
<organism evidence="14 15">
    <name type="scientific">Diatraea saccharalis</name>
    <name type="common">sugarcane borer</name>
    <dbReference type="NCBI Taxonomy" id="40085"/>
    <lineage>
        <taxon>Eukaryota</taxon>
        <taxon>Metazoa</taxon>
        <taxon>Ecdysozoa</taxon>
        <taxon>Arthropoda</taxon>
        <taxon>Hexapoda</taxon>
        <taxon>Insecta</taxon>
        <taxon>Pterygota</taxon>
        <taxon>Neoptera</taxon>
        <taxon>Endopterygota</taxon>
        <taxon>Lepidoptera</taxon>
        <taxon>Glossata</taxon>
        <taxon>Ditrysia</taxon>
        <taxon>Pyraloidea</taxon>
        <taxon>Crambidae</taxon>
        <taxon>Crambinae</taxon>
        <taxon>Diatraea</taxon>
    </lineage>
</organism>
<evidence type="ECO:0000256" key="7">
    <source>
        <dbReference type="ARBA" id="ARBA00022949"/>
    </source>
</evidence>
<evidence type="ECO:0000256" key="10">
    <source>
        <dbReference type="ARBA" id="ARBA00023136"/>
    </source>
</evidence>
<dbReference type="Pfam" id="PF00876">
    <property type="entry name" value="Innexin"/>
    <property type="match status" value="1"/>
</dbReference>
<dbReference type="PRINTS" id="PR01262">
    <property type="entry name" value="INNEXIN"/>
</dbReference>
<evidence type="ECO:0000256" key="5">
    <source>
        <dbReference type="ARBA" id="ARBA00022692"/>
    </source>
</evidence>
<dbReference type="Gene3D" id="3.30.40.10">
    <property type="entry name" value="Zinc/RING finger domain, C3HC4 (zinc finger)"/>
    <property type="match status" value="1"/>
</dbReference>
<evidence type="ECO:0000256" key="11">
    <source>
        <dbReference type="ARBA" id="ARBA00023303"/>
    </source>
</evidence>
<evidence type="ECO:0000256" key="12">
    <source>
        <dbReference type="SAM" id="Coils"/>
    </source>
</evidence>
<dbReference type="PANTHER" id="PTHR11893:SF40">
    <property type="entry name" value="INNEXIN SHAKING-B"/>
    <property type="match status" value="1"/>
</dbReference>